<dbReference type="Gene3D" id="1.25.40.10">
    <property type="entry name" value="Tetratricopeptide repeat domain"/>
    <property type="match status" value="1"/>
</dbReference>
<comment type="caution">
    <text evidence="4">The sequence shown here is derived from an EMBL/GenBank/DDBJ whole genome shotgun (WGS) entry which is preliminary data.</text>
</comment>
<proteinExistence type="inferred from homology"/>
<evidence type="ECO:0000313" key="4">
    <source>
        <dbReference type="EMBL" id="KAF6138430.1"/>
    </source>
</evidence>
<keyword evidence="2" id="KW-0677">Repeat</keyword>
<accession>A0A7J7L779</accession>
<evidence type="ECO:0000256" key="1">
    <source>
        <dbReference type="ARBA" id="ARBA00007626"/>
    </source>
</evidence>
<dbReference type="InterPro" id="IPR011990">
    <property type="entry name" value="TPR-like_helical_dom_sf"/>
</dbReference>
<dbReference type="AlphaFoldDB" id="A0A7J7L779"/>
<keyword evidence="3" id="KW-0732">Signal</keyword>
<name>A0A7J7L779_9MAGN</name>
<dbReference type="InterPro" id="IPR002885">
    <property type="entry name" value="PPR_rpt"/>
</dbReference>
<evidence type="ECO:0000256" key="2">
    <source>
        <dbReference type="ARBA" id="ARBA00022737"/>
    </source>
</evidence>
<dbReference type="PANTHER" id="PTHR47941">
    <property type="entry name" value="PENTATRICOPEPTIDE REPEAT-CONTAINING PROTEIN 3, MITOCHONDRIAL"/>
    <property type="match status" value="1"/>
</dbReference>
<sequence length="152" mass="17430">MKLLSFSQLVLGVFFSQDVLTCVIERIECHGGWKLVELMWSSSYVRKFSVLDSLMRAFLNMDMDMDMVSDALKVLYMMREEGLIPSCTAMNILFKLMLQKGYYSMVRKLFWSMVAIGPRPSNFTLNSMILGRCKKGNIQVVESLLLLMQVSA</sequence>
<keyword evidence="5" id="KW-1185">Reference proteome</keyword>
<dbReference type="EMBL" id="JACGCM010002579">
    <property type="protein sequence ID" value="KAF6138430.1"/>
    <property type="molecule type" value="Genomic_DNA"/>
</dbReference>
<comment type="similarity">
    <text evidence="1">Belongs to the PPR family. P subfamily.</text>
</comment>
<evidence type="ECO:0000256" key="3">
    <source>
        <dbReference type="SAM" id="SignalP"/>
    </source>
</evidence>
<dbReference type="Proteomes" id="UP000541444">
    <property type="component" value="Unassembled WGS sequence"/>
</dbReference>
<organism evidence="4 5">
    <name type="scientific">Kingdonia uniflora</name>
    <dbReference type="NCBI Taxonomy" id="39325"/>
    <lineage>
        <taxon>Eukaryota</taxon>
        <taxon>Viridiplantae</taxon>
        <taxon>Streptophyta</taxon>
        <taxon>Embryophyta</taxon>
        <taxon>Tracheophyta</taxon>
        <taxon>Spermatophyta</taxon>
        <taxon>Magnoliopsida</taxon>
        <taxon>Ranunculales</taxon>
        <taxon>Circaeasteraceae</taxon>
        <taxon>Kingdonia</taxon>
    </lineage>
</organism>
<dbReference type="Pfam" id="PF01535">
    <property type="entry name" value="PPR"/>
    <property type="match status" value="1"/>
</dbReference>
<evidence type="ECO:0008006" key="6">
    <source>
        <dbReference type="Google" id="ProtNLM"/>
    </source>
</evidence>
<feature type="chain" id="PRO_5029785917" description="Pentatricopeptide repeat-containing protein" evidence="3">
    <location>
        <begin position="22"/>
        <end position="152"/>
    </location>
</feature>
<gene>
    <name evidence="4" type="ORF">GIB67_028002</name>
</gene>
<protein>
    <recommendedName>
        <fullName evidence="6">Pentatricopeptide repeat-containing protein</fullName>
    </recommendedName>
</protein>
<reference evidence="4 5" key="1">
    <citation type="journal article" date="2020" name="IScience">
        <title>Genome Sequencing of the Endangered Kingdonia uniflora (Circaeasteraceae, Ranunculales) Reveals Potential Mechanisms of Evolutionary Specialization.</title>
        <authorList>
            <person name="Sun Y."/>
            <person name="Deng T."/>
            <person name="Zhang A."/>
            <person name="Moore M.J."/>
            <person name="Landis J.B."/>
            <person name="Lin N."/>
            <person name="Zhang H."/>
            <person name="Zhang X."/>
            <person name="Huang J."/>
            <person name="Zhang X."/>
            <person name="Sun H."/>
            <person name="Wang H."/>
        </authorList>
    </citation>
    <scope>NUCLEOTIDE SEQUENCE [LARGE SCALE GENOMIC DNA]</scope>
    <source>
        <strain evidence="4">TB1705</strain>
        <tissue evidence="4">Leaf</tissue>
    </source>
</reference>
<feature type="signal peptide" evidence="3">
    <location>
        <begin position="1"/>
        <end position="21"/>
    </location>
</feature>
<evidence type="ECO:0000313" key="5">
    <source>
        <dbReference type="Proteomes" id="UP000541444"/>
    </source>
</evidence>